<dbReference type="InterPro" id="IPR001040">
    <property type="entry name" value="TIF_eIF_4E"/>
</dbReference>
<organism evidence="3 4">
    <name type="scientific">Piloderma croceum (strain F 1598)</name>
    <dbReference type="NCBI Taxonomy" id="765440"/>
    <lineage>
        <taxon>Eukaryota</taxon>
        <taxon>Fungi</taxon>
        <taxon>Dikarya</taxon>
        <taxon>Basidiomycota</taxon>
        <taxon>Agaricomycotina</taxon>
        <taxon>Agaricomycetes</taxon>
        <taxon>Agaricomycetidae</taxon>
        <taxon>Atheliales</taxon>
        <taxon>Atheliaceae</taxon>
        <taxon>Piloderma</taxon>
    </lineage>
</organism>
<accession>A0A0C3BVS8</accession>
<keyword evidence="1" id="KW-0694">RNA-binding</keyword>
<feature type="compositionally biased region" description="Basic and acidic residues" evidence="2">
    <location>
        <begin position="198"/>
        <end position="214"/>
    </location>
</feature>
<feature type="compositionally biased region" description="Low complexity" evidence="2">
    <location>
        <begin position="18"/>
        <end position="30"/>
    </location>
</feature>
<dbReference type="HOGENOM" id="CLU_043552_3_0_1"/>
<dbReference type="InParanoid" id="A0A0C3BVS8"/>
<feature type="compositionally biased region" description="Pro residues" evidence="2">
    <location>
        <begin position="31"/>
        <end position="41"/>
    </location>
</feature>
<feature type="region of interest" description="Disordered" evidence="2">
    <location>
        <begin position="1"/>
        <end position="84"/>
    </location>
</feature>
<evidence type="ECO:0000256" key="2">
    <source>
        <dbReference type="SAM" id="MobiDB-lite"/>
    </source>
</evidence>
<keyword evidence="1" id="KW-0396">Initiation factor</keyword>
<dbReference type="OrthoDB" id="590761at2759"/>
<dbReference type="STRING" id="765440.A0A0C3BVS8"/>
<evidence type="ECO:0000313" key="4">
    <source>
        <dbReference type="Proteomes" id="UP000054166"/>
    </source>
</evidence>
<feature type="compositionally biased region" description="Polar residues" evidence="2">
    <location>
        <begin position="1"/>
        <end position="17"/>
    </location>
</feature>
<dbReference type="EMBL" id="KN832973">
    <property type="protein sequence ID" value="KIM90623.1"/>
    <property type="molecule type" value="Genomic_DNA"/>
</dbReference>
<reference evidence="3 4" key="1">
    <citation type="submission" date="2014-04" db="EMBL/GenBank/DDBJ databases">
        <authorList>
            <consortium name="DOE Joint Genome Institute"/>
            <person name="Kuo A."/>
            <person name="Tarkka M."/>
            <person name="Buscot F."/>
            <person name="Kohler A."/>
            <person name="Nagy L.G."/>
            <person name="Floudas D."/>
            <person name="Copeland A."/>
            <person name="Barry K.W."/>
            <person name="Cichocki N."/>
            <person name="Veneault-Fourrey C."/>
            <person name="LaButti K."/>
            <person name="Lindquist E.A."/>
            <person name="Lipzen A."/>
            <person name="Lundell T."/>
            <person name="Morin E."/>
            <person name="Murat C."/>
            <person name="Sun H."/>
            <person name="Tunlid A."/>
            <person name="Henrissat B."/>
            <person name="Grigoriev I.V."/>
            <person name="Hibbett D.S."/>
            <person name="Martin F."/>
            <person name="Nordberg H.P."/>
            <person name="Cantor M.N."/>
            <person name="Hua S.X."/>
        </authorList>
    </citation>
    <scope>NUCLEOTIDE SEQUENCE [LARGE SCALE GENOMIC DNA]</scope>
    <source>
        <strain evidence="3 4">F 1598</strain>
    </source>
</reference>
<dbReference type="Pfam" id="PF01652">
    <property type="entry name" value="IF4E"/>
    <property type="match status" value="1"/>
</dbReference>
<keyword evidence="4" id="KW-1185">Reference proteome</keyword>
<dbReference type="GO" id="GO:0000340">
    <property type="term" value="F:RNA 7-methylguanosine cap binding"/>
    <property type="evidence" value="ECO:0007669"/>
    <property type="project" value="TreeGrafter"/>
</dbReference>
<keyword evidence="1" id="KW-0648">Protein biosynthesis</keyword>
<dbReference type="AlphaFoldDB" id="A0A0C3BVS8"/>
<feature type="region of interest" description="Disordered" evidence="2">
    <location>
        <begin position="198"/>
        <end position="226"/>
    </location>
</feature>
<dbReference type="SUPFAM" id="SSF55418">
    <property type="entry name" value="eIF4e-like"/>
    <property type="match status" value="1"/>
</dbReference>
<feature type="compositionally biased region" description="Basic and acidic residues" evidence="2">
    <location>
        <begin position="60"/>
        <end position="71"/>
    </location>
</feature>
<evidence type="ECO:0000313" key="3">
    <source>
        <dbReference type="EMBL" id="KIM90623.1"/>
    </source>
</evidence>
<dbReference type="PANTHER" id="PTHR11960">
    <property type="entry name" value="EUKARYOTIC TRANSLATION INITIATION FACTOR 4E RELATED"/>
    <property type="match status" value="1"/>
</dbReference>
<comment type="similarity">
    <text evidence="1">Belongs to the eukaryotic initiation factor 4E family.</text>
</comment>
<dbReference type="Proteomes" id="UP000054166">
    <property type="component" value="Unassembled WGS sequence"/>
</dbReference>
<name>A0A0C3BVS8_PILCF</name>
<dbReference type="GO" id="GO:0003743">
    <property type="term" value="F:translation initiation factor activity"/>
    <property type="evidence" value="ECO:0007669"/>
    <property type="project" value="UniProtKB-KW"/>
</dbReference>
<feature type="region of interest" description="Disordered" evidence="2">
    <location>
        <begin position="278"/>
        <end position="299"/>
    </location>
</feature>
<proteinExistence type="inferred from homology"/>
<dbReference type="PANTHER" id="PTHR11960:SF18">
    <property type="entry name" value="EUKARYOTIC TRANSLATION INITIATION FACTOR 4E HOMOLOGOUS PROTEIN, ISOFORM B"/>
    <property type="match status" value="1"/>
</dbReference>
<sequence length="299" mass="33098">MAGYFSNHSNQSRFLANTSSAQSSSAATTQPPVPTTAPTGPPRSRGPSSKHFSTSLANPSEEHSTSKEKAKSPHAGSVSSNGTAEVHPLRNTWVFWFRQQRAPGNKITNYEEGIKKISPFSSVESFWSIWTHLHPPSTLVPTTDYLLFHSGVRRPVWEDPLNLSGGKWIIRLKKGVADRIWEDLVLGIIGDQFDECTTRDQDEGKAEAGAHDSGSEGGENPGEWPEICGATLSVRQSEDILSVWNRVDGDLKLREKIRDTIRNILHLPLSTIMEYKSNNDSMQDKSSFRNSAIDRTPLS</sequence>
<reference evidence="4" key="2">
    <citation type="submission" date="2015-01" db="EMBL/GenBank/DDBJ databases">
        <title>Evolutionary Origins and Diversification of the Mycorrhizal Mutualists.</title>
        <authorList>
            <consortium name="DOE Joint Genome Institute"/>
            <consortium name="Mycorrhizal Genomics Consortium"/>
            <person name="Kohler A."/>
            <person name="Kuo A."/>
            <person name="Nagy L.G."/>
            <person name="Floudas D."/>
            <person name="Copeland A."/>
            <person name="Barry K.W."/>
            <person name="Cichocki N."/>
            <person name="Veneault-Fourrey C."/>
            <person name="LaButti K."/>
            <person name="Lindquist E.A."/>
            <person name="Lipzen A."/>
            <person name="Lundell T."/>
            <person name="Morin E."/>
            <person name="Murat C."/>
            <person name="Riley R."/>
            <person name="Ohm R."/>
            <person name="Sun H."/>
            <person name="Tunlid A."/>
            <person name="Henrissat B."/>
            <person name="Grigoriev I.V."/>
            <person name="Hibbett D.S."/>
            <person name="Martin F."/>
        </authorList>
    </citation>
    <scope>NUCLEOTIDE SEQUENCE [LARGE SCALE GENOMIC DNA]</scope>
    <source>
        <strain evidence="4">F 1598</strain>
    </source>
</reference>
<dbReference type="GO" id="GO:0016281">
    <property type="term" value="C:eukaryotic translation initiation factor 4F complex"/>
    <property type="evidence" value="ECO:0007669"/>
    <property type="project" value="TreeGrafter"/>
</dbReference>
<protein>
    <recommendedName>
        <fullName evidence="5">Eukaryotic translation initiation factor 4E class II</fullName>
    </recommendedName>
</protein>
<gene>
    <name evidence="3" type="ORF">PILCRDRAFT_812378</name>
</gene>
<dbReference type="Gene3D" id="3.30.760.10">
    <property type="entry name" value="RNA Cap, Translation Initiation Factor Eif4e"/>
    <property type="match status" value="1"/>
</dbReference>
<dbReference type="InterPro" id="IPR023398">
    <property type="entry name" value="TIF_eIF4e-like"/>
</dbReference>
<evidence type="ECO:0008006" key="5">
    <source>
        <dbReference type="Google" id="ProtNLM"/>
    </source>
</evidence>
<evidence type="ECO:0000256" key="1">
    <source>
        <dbReference type="RuleBase" id="RU004374"/>
    </source>
</evidence>